<dbReference type="InterPro" id="IPR015421">
    <property type="entry name" value="PyrdxlP-dep_Trfase_major"/>
</dbReference>
<dbReference type="AlphaFoldDB" id="A0A2H0DXV7"/>
<dbReference type="GO" id="GO:0031071">
    <property type="term" value="F:cysteine desulfurase activity"/>
    <property type="evidence" value="ECO:0007669"/>
    <property type="project" value="UniProtKB-EC"/>
</dbReference>
<dbReference type="PIRSF" id="PIRSF005572">
    <property type="entry name" value="NifS"/>
    <property type="match status" value="1"/>
</dbReference>
<evidence type="ECO:0000256" key="1">
    <source>
        <dbReference type="ARBA" id="ARBA00001933"/>
    </source>
</evidence>
<dbReference type="Gene3D" id="3.40.640.10">
    <property type="entry name" value="Type I PLP-dependent aspartate aminotransferase-like (Major domain)"/>
    <property type="match status" value="1"/>
</dbReference>
<dbReference type="Gene3D" id="3.90.1150.10">
    <property type="entry name" value="Aspartate Aminotransferase, domain 1"/>
    <property type="match status" value="1"/>
</dbReference>
<keyword evidence="3" id="KW-0808">Transferase</keyword>
<comment type="catalytic activity">
    <reaction evidence="8">
        <text>(sulfur carrier)-H + L-cysteine = (sulfur carrier)-SH + L-alanine</text>
        <dbReference type="Rhea" id="RHEA:43892"/>
        <dbReference type="Rhea" id="RHEA-COMP:14737"/>
        <dbReference type="Rhea" id="RHEA-COMP:14739"/>
        <dbReference type="ChEBI" id="CHEBI:29917"/>
        <dbReference type="ChEBI" id="CHEBI:35235"/>
        <dbReference type="ChEBI" id="CHEBI:57972"/>
        <dbReference type="ChEBI" id="CHEBI:64428"/>
        <dbReference type="EC" id="2.8.1.7"/>
    </reaction>
</comment>
<evidence type="ECO:0000256" key="5">
    <source>
        <dbReference type="ARBA" id="ARBA00022898"/>
    </source>
</evidence>
<feature type="domain" description="Aminotransferase class V" evidence="9">
    <location>
        <begin position="5"/>
        <end position="374"/>
    </location>
</feature>
<evidence type="ECO:0000256" key="7">
    <source>
        <dbReference type="ARBA" id="ARBA00023014"/>
    </source>
</evidence>
<dbReference type="InterPro" id="IPR015424">
    <property type="entry name" value="PyrdxlP-dep_Trfase"/>
</dbReference>
<keyword evidence="7" id="KW-0411">Iron-sulfur</keyword>
<dbReference type="PANTHER" id="PTHR11601:SF34">
    <property type="entry name" value="CYSTEINE DESULFURASE"/>
    <property type="match status" value="1"/>
</dbReference>
<gene>
    <name evidence="10" type="ORF">COW81_02585</name>
</gene>
<keyword evidence="5" id="KW-0663">Pyridoxal phosphate</keyword>
<organism evidence="10 11">
    <name type="scientific">Candidatus Campbellbacteria bacterium CG22_combo_CG10-13_8_21_14_all_36_13</name>
    <dbReference type="NCBI Taxonomy" id="1974529"/>
    <lineage>
        <taxon>Bacteria</taxon>
        <taxon>Candidatus Campbelliibacteriota</taxon>
    </lineage>
</organism>
<comment type="caution">
    <text evidence="10">The sequence shown here is derived from an EMBL/GenBank/DDBJ whole genome shotgun (WGS) entry which is preliminary data.</text>
</comment>
<evidence type="ECO:0000313" key="10">
    <source>
        <dbReference type="EMBL" id="PIP87005.1"/>
    </source>
</evidence>
<dbReference type="EMBL" id="PCTT01000034">
    <property type="protein sequence ID" value="PIP87005.1"/>
    <property type="molecule type" value="Genomic_DNA"/>
</dbReference>
<keyword evidence="6" id="KW-0408">Iron</keyword>
<evidence type="ECO:0000256" key="8">
    <source>
        <dbReference type="ARBA" id="ARBA00050776"/>
    </source>
</evidence>
<dbReference type="PANTHER" id="PTHR11601">
    <property type="entry name" value="CYSTEINE DESULFURYLASE FAMILY MEMBER"/>
    <property type="match status" value="1"/>
</dbReference>
<dbReference type="GO" id="GO:0046872">
    <property type="term" value="F:metal ion binding"/>
    <property type="evidence" value="ECO:0007669"/>
    <property type="project" value="UniProtKB-KW"/>
</dbReference>
<reference evidence="10 11" key="1">
    <citation type="submission" date="2017-09" db="EMBL/GenBank/DDBJ databases">
        <title>Depth-based differentiation of microbial function through sediment-hosted aquifers and enrichment of novel symbionts in the deep terrestrial subsurface.</title>
        <authorList>
            <person name="Probst A.J."/>
            <person name="Ladd B."/>
            <person name="Jarett J.K."/>
            <person name="Geller-Mcgrath D.E."/>
            <person name="Sieber C.M."/>
            <person name="Emerson J.B."/>
            <person name="Anantharaman K."/>
            <person name="Thomas B.C."/>
            <person name="Malmstrom R."/>
            <person name="Stieglmeier M."/>
            <person name="Klingl A."/>
            <person name="Woyke T."/>
            <person name="Ryan C.M."/>
            <person name="Banfield J.F."/>
        </authorList>
    </citation>
    <scope>NUCLEOTIDE SEQUENCE [LARGE SCALE GENOMIC DNA]</scope>
    <source>
        <strain evidence="10">CG22_combo_CG10-13_8_21_14_all_36_13</strain>
    </source>
</reference>
<proteinExistence type="inferred from homology"/>
<evidence type="ECO:0000256" key="2">
    <source>
        <dbReference type="ARBA" id="ARBA00006490"/>
    </source>
</evidence>
<evidence type="ECO:0000256" key="4">
    <source>
        <dbReference type="ARBA" id="ARBA00022723"/>
    </source>
</evidence>
<name>A0A2H0DXV7_9BACT</name>
<protein>
    <submittedName>
        <fullName evidence="10">Cysteine desulfurase NifS</fullName>
    </submittedName>
</protein>
<evidence type="ECO:0000313" key="11">
    <source>
        <dbReference type="Proteomes" id="UP000231143"/>
    </source>
</evidence>
<keyword evidence="4" id="KW-0479">Metal-binding</keyword>
<evidence type="ECO:0000256" key="6">
    <source>
        <dbReference type="ARBA" id="ARBA00023004"/>
    </source>
</evidence>
<accession>A0A2H0DXV7</accession>
<dbReference type="SUPFAM" id="SSF53383">
    <property type="entry name" value="PLP-dependent transferases"/>
    <property type="match status" value="1"/>
</dbReference>
<evidence type="ECO:0000256" key="3">
    <source>
        <dbReference type="ARBA" id="ARBA00022679"/>
    </source>
</evidence>
<dbReference type="Proteomes" id="UP000231143">
    <property type="component" value="Unassembled WGS sequence"/>
</dbReference>
<dbReference type="InterPro" id="IPR016454">
    <property type="entry name" value="Cysteine_dSase"/>
</dbReference>
<dbReference type="GO" id="GO:0051536">
    <property type="term" value="F:iron-sulfur cluster binding"/>
    <property type="evidence" value="ECO:0007669"/>
    <property type="project" value="UniProtKB-KW"/>
</dbReference>
<dbReference type="Pfam" id="PF00266">
    <property type="entry name" value="Aminotran_5"/>
    <property type="match status" value="1"/>
</dbReference>
<comment type="similarity">
    <text evidence="2">Belongs to the class-V pyridoxal-phosphate-dependent aminotransferase family. NifS/IscS subfamily.</text>
</comment>
<dbReference type="InterPro" id="IPR000192">
    <property type="entry name" value="Aminotrans_V_dom"/>
</dbReference>
<evidence type="ECO:0000259" key="9">
    <source>
        <dbReference type="Pfam" id="PF00266"/>
    </source>
</evidence>
<comment type="cofactor">
    <cofactor evidence="1">
        <name>pyridoxal 5'-phosphate</name>
        <dbReference type="ChEBI" id="CHEBI:597326"/>
    </cofactor>
</comment>
<dbReference type="InterPro" id="IPR015422">
    <property type="entry name" value="PyrdxlP-dep_Trfase_small"/>
</dbReference>
<sequence length="384" mass="42508">MKKDIYIDYASSTPTDPRILKRFLPYYTEKFVNPSSSHFLGKIVKSEVEDARKKVAKFLNCSTDEIIFTSGGTESENLAIKGISFPVKKSGNHIIISNVEHTAVFSSADYLKKHGFDVTRISVDKKCNINFEELKKAIRDETILVSVMYVNNEIGTIQPIVKIGAYIKQLNKTRTKQGKAIIRFHVDAEAACFYLDCDVKKLNVDSMSINGSKMYGIKGSGALFVKKGTPIATQITGGGQENYLRGGTTNVPAVVSLGYACFFAQKERVLNNKKIIKLKKTLIDGIKKAIKNSQLNTPENSVSNIVHFTFLGNKKDIVKELSKKCIAVSTGSACAANTKHKSHTLEAMGFSDEDIDSSIRFSFGKYNTLDDVKNVIQSLKTILQ</sequence>
<dbReference type="Gene3D" id="1.10.260.50">
    <property type="match status" value="1"/>
</dbReference>